<feature type="compositionally biased region" description="Low complexity" evidence="6">
    <location>
        <begin position="51"/>
        <end position="73"/>
    </location>
</feature>
<feature type="region of interest" description="Disordered" evidence="6">
    <location>
        <begin position="1"/>
        <end position="24"/>
    </location>
</feature>
<comment type="similarity">
    <text evidence="1">Belongs to the peptidase C40 family.</text>
</comment>
<dbReference type="Proteomes" id="UP000236754">
    <property type="component" value="Unassembled WGS sequence"/>
</dbReference>
<feature type="coiled-coil region" evidence="5">
    <location>
        <begin position="75"/>
        <end position="116"/>
    </location>
</feature>
<dbReference type="PROSITE" id="PS51935">
    <property type="entry name" value="NLPC_P60"/>
    <property type="match status" value="1"/>
</dbReference>
<dbReference type="PANTHER" id="PTHR47359:SF3">
    <property type="entry name" value="NLP_P60 DOMAIN-CONTAINING PROTEIN-RELATED"/>
    <property type="match status" value="1"/>
</dbReference>
<feature type="region of interest" description="Disordered" evidence="6">
    <location>
        <begin position="46"/>
        <end position="73"/>
    </location>
</feature>
<dbReference type="InterPro" id="IPR000064">
    <property type="entry name" value="NLP_P60_dom"/>
</dbReference>
<dbReference type="Pfam" id="PF00877">
    <property type="entry name" value="NLPC_P60"/>
    <property type="match status" value="1"/>
</dbReference>
<protein>
    <submittedName>
        <fullName evidence="8">Cell wall-associated hydrolase, NlpC family</fullName>
    </submittedName>
</protein>
<keyword evidence="4" id="KW-0788">Thiol protease</keyword>
<organism evidence="8 9">
    <name type="scientific">Actinacidiphila yanglinensis</name>
    <dbReference type="NCBI Taxonomy" id="310779"/>
    <lineage>
        <taxon>Bacteria</taxon>
        <taxon>Bacillati</taxon>
        <taxon>Actinomycetota</taxon>
        <taxon>Actinomycetes</taxon>
        <taxon>Kitasatosporales</taxon>
        <taxon>Streptomycetaceae</taxon>
        <taxon>Actinacidiphila</taxon>
    </lineage>
</organism>
<feature type="region of interest" description="Disordered" evidence="6">
    <location>
        <begin position="233"/>
        <end position="264"/>
    </location>
</feature>
<gene>
    <name evidence="8" type="ORF">SAMN05216223_107106</name>
</gene>
<evidence type="ECO:0000313" key="8">
    <source>
        <dbReference type="EMBL" id="SEG62754.1"/>
    </source>
</evidence>
<dbReference type="Gene3D" id="6.10.250.3150">
    <property type="match status" value="1"/>
</dbReference>
<dbReference type="OrthoDB" id="5177647at2"/>
<evidence type="ECO:0000256" key="1">
    <source>
        <dbReference type="ARBA" id="ARBA00007074"/>
    </source>
</evidence>
<dbReference type="RefSeq" id="WP_103886847.1">
    <property type="nucleotide sequence ID" value="NZ_FNVU01000007.1"/>
</dbReference>
<evidence type="ECO:0000256" key="4">
    <source>
        <dbReference type="ARBA" id="ARBA00022807"/>
    </source>
</evidence>
<sequence length="383" mass="39543">MASHSRHSRRPADRITRPPLTSRTTARAALSLALVSAASVSLLGRTAQAEPGPAAPADSADTAGSDGAPGAPGSVAQVRAEVDALYRKAEAATQQYDGARQKADAARSAVTDLQAELARKTAGMNATRDELGGIAAAQYRSGTLDPTLQLALSSSPETYLDQIGALDRIGDRQAAALARLAGQRRDIEQTRAEADGKLASLKAAQTTLASRKHTVQSELRRAQALLASLTPAQRATVDPPDGTDIALSDAAATRGTSRTPLGTDAAPSARAARAVAFAYRAIGLPYVWGATGPGAYDCSGLTQAAWKAAGVSLPRTTYTQINAGTRVGESELRPGDLVFFYSGISHVGLYIGHGEMIHAPHPGAPVQIAPVSEMPFAGATRPA</sequence>
<dbReference type="GO" id="GO:0008234">
    <property type="term" value="F:cysteine-type peptidase activity"/>
    <property type="evidence" value="ECO:0007669"/>
    <property type="project" value="UniProtKB-KW"/>
</dbReference>
<dbReference type="PANTHER" id="PTHR47359">
    <property type="entry name" value="PEPTIDOGLYCAN DL-ENDOPEPTIDASE CWLO"/>
    <property type="match status" value="1"/>
</dbReference>
<evidence type="ECO:0000256" key="5">
    <source>
        <dbReference type="SAM" id="Coils"/>
    </source>
</evidence>
<name>A0A1H6BPZ6_9ACTN</name>
<keyword evidence="2" id="KW-0645">Protease</keyword>
<evidence type="ECO:0000259" key="7">
    <source>
        <dbReference type="PROSITE" id="PS51935"/>
    </source>
</evidence>
<keyword evidence="3 8" id="KW-0378">Hydrolase</keyword>
<keyword evidence="5" id="KW-0175">Coiled coil</keyword>
<feature type="domain" description="NlpC/P60" evidence="7">
    <location>
        <begin position="268"/>
        <end position="383"/>
    </location>
</feature>
<reference evidence="8 9" key="1">
    <citation type="submission" date="2016-10" db="EMBL/GenBank/DDBJ databases">
        <authorList>
            <person name="de Groot N.N."/>
        </authorList>
    </citation>
    <scope>NUCLEOTIDE SEQUENCE [LARGE SCALE GENOMIC DNA]</scope>
    <source>
        <strain evidence="8 9">CGMCC 4.2023</strain>
    </source>
</reference>
<dbReference type="EMBL" id="FNVU01000007">
    <property type="protein sequence ID" value="SEG62754.1"/>
    <property type="molecule type" value="Genomic_DNA"/>
</dbReference>
<dbReference type="AlphaFoldDB" id="A0A1H6BPZ6"/>
<dbReference type="InterPro" id="IPR051794">
    <property type="entry name" value="PG_Endopeptidase_C40"/>
</dbReference>
<dbReference type="InterPro" id="IPR038765">
    <property type="entry name" value="Papain-like_cys_pep_sf"/>
</dbReference>
<proteinExistence type="inferred from homology"/>
<dbReference type="SUPFAM" id="SSF54001">
    <property type="entry name" value="Cysteine proteinases"/>
    <property type="match status" value="1"/>
</dbReference>
<evidence type="ECO:0000256" key="6">
    <source>
        <dbReference type="SAM" id="MobiDB-lite"/>
    </source>
</evidence>
<accession>A0A1H6BPZ6</accession>
<evidence type="ECO:0000313" key="9">
    <source>
        <dbReference type="Proteomes" id="UP000236754"/>
    </source>
</evidence>
<dbReference type="Gene3D" id="3.90.1720.10">
    <property type="entry name" value="endopeptidase domain like (from Nostoc punctiforme)"/>
    <property type="match status" value="1"/>
</dbReference>
<evidence type="ECO:0000256" key="2">
    <source>
        <dbReference type="ARBA" id="ARBA00022670"/>
    </source>
</evidence>
<dbReference type="GO" id="GO:0006508">
    <property type="term" value="P:proteolysis"/>
    <property type="evidence" value="ECO:0007669"/>
    <property type="project" value="UniProtKB-KW"/>
</dbReference>
<keyword evidence="9" id="KW-1185">Reference proteome</keyword>
<evidence type="ECO:0000256" key="3">
    <source>
        <dbReference type="ARBA" id="ARBA00022801"/>
    </source>
</evidence>